<evidence type="ECO:0000313" key="3">
    <source>
        <dbReference type="WBParaSite" id="Hba_06255"/>
    </source>
</evidence>
<dbReference type="WBParaSite" id="Hba_04242">
    <property type="protein sequence ID" value="Hba_04242"/>
    <property type="gene ID" value="Hba_04242"/>
</dbReference>
<dbReference type="WBParaSite" id="Hba_06255">
    <property type="protein sequence ID" value="Hba_06255"/>
    <property type="gene ID" value="Hba_06255"/>
</dbReference>
<sequence length="60" mass="6981">MPVSEETLKMLSYTGRFHLNNSLDGEIFGRWNEAFTTGINFANLLMLSRIYERQILQITV</sequence>
<name>A0A1I7WMF0_HETBA</name>
<evidence type="ECO:0000313" key="1">
    <source>
        <dbReference type="Proteomes" id="UP000095283"/>
    </source>
</evidence>
<evidence type="ECO:0000313" key="2">
    <source>
        <dbReference type="WBParaSite" id="Hba_04242"/>
    </source>
</evidence>
<proteinExistence type="predicted"/>
<dbReference type="AlphaFoldDB" id="A0A1I7WMF0"/>
<protein>
    <submittedName>
        <fullName evidence="2 3">Glucose-6-phosphate isomerase</fullName>
    </submittedName>
</protein>
<accession>A0A1I7WMF0</accession>
<organism evidence="1 3">
    <name type="scientific">Heterorhabditis bacteriophora</name>
    <name type="common">Entomopathogenic nematode worm</name>
    <dbReference type="NCBI Taxonomy" id="37862"/>
    <lineage>
        <taxon>Eukaryota</taxon>
        <taxon>Metazoa</taxon>
        <taxon>Ecdysozoa</taxon>
        <taxon>Nematoda</taxon>
        <taxon>Chromadorea</taxon>
        <taxon>Rhabditida</taxon>
        <taxon>Rhabditina</taxon>
        <taxon>Rhabditomorpha</taxon>
        <taxon>Strongyloidea</taxon>
        <taxon>Heterorhabditidae</taxon>
        <taxon>Heterorhabditis</taxon>
    </lineage>
</organism>
<dbReference type="Proteomes" id="UP000095283">
    <property type="component" value="Unplaced"/>
</dbReference>
<reference evidence="2 3" key="1">
    <citation type="submission" date="2016-11" db="UniProtKB">
        <authorList>
            <consortium name="WormBaseParasite"/>
        </authorList>
    </citation>
    <scope>IDENTIFICATION</scope>
</reference>
<keyword evidence="1" id="KW-1185">Reference proteome</keyword>